<reference evidence="8 9" key="1">
    <citation type="submission" date="2022-06" db="EMBL/GenBank/DDBJ databases">
        <title>Halogeometricum sp. a new haloarchaeum isolate from saline soil.</title>
        <authorList>
            <person name="Strakova D."/>
            <person name="Galisteo C."/>
            <person name="Sanchez-Porro C."/>
            <person name="Ventosa A."/>
        </authorList>
    </citation>
    <scope>NUCLEOTIDE SEQUENCE [LARGE SCALE GENOMIC DNA]</scope>
    <source>
        <strain evidence="9">S3BR25-2</strain>
    </source>
</reference>
<keyword evidence="9" id="KW-1185">Reference proteome</keyword>
<dbReference type="InterPro" id="IPR000555">
    <property type="entry name" value="JAMM/MPN+_dom"/>
</dbReference>
<evidence type="ECO:0000256" key="6">
    <source>
        <dbReference type="SAM" id="MobiDB-lite"/>
    </source>
</evidence>
<organism evidence="8 9">
    <name type="scientific">Halogeometricum luteum</name>
    <dbReference type="NCBI Taxonomy" id="2950537"/>
    <lineage>
        <taxon>Archaea</taxon>
        <taxon>Methanobacteriati</taxon>
        <taxon>Methanobacteriota</taxon>
        <taxon>Stenosarchaea group</taxon>
        <taxon>Halobacteria</taxon>
        <taxon>Halobacteriales</taxon>
        <taxon>Haloferacaceae</taxon>
        <taxon>Halogeometricum</taxon>
    </lineage>
</organism>
<dbReference type="PANTHER" id="PTHR34858:SF1">
    <property type="entry name" value="CYSO-CYSTEINE PEPTIDASE"/>
    <property type="match status" value="1"/>
</dbReference>
<dbReference type="PANTHER" id="PTHR34858">
    <property type="entry name" value="CYSO-CYSTEINE PEPTIDASE"/>
    <property type="match status" value="1"/>
</dbReference>
<feature type="domain" description="MPN" evidence="7">
    <location>
        <begin position="12"/>
        <end position="162"/>
    </location>
</feature>
<dbReference type="Proteomes" id="UP001254813">
    <property type="component" value="Unassembled WGS sequence"/>
</dbReference>
<evidence type="ECO:0000259" key="7">
    <source>
        <dbReference type="PROSITE" id="PS50249"/>
    </source>
</evidence>
<keyword evidence="4" id="KW-0862">Zinc</keyword>
<evidence type="ECO:0000313" key="8">
    <source>
        <dbReference type="EMBL" id="MDS0294483.1"/>
    </source>
</evidence>
<sequence>MTSRTNPPTNRVSLSTDARAAILARARDGASDSVPREVCGVLAGHRADGSRAGRPSDADSGTETDIVERAVPIPNVADDPRTEYELDPATTVETIDALEAEGLDLVGFYHSHPESHPTPSPTDEARAGWPGYVYLLCHPDGRLNAYRWTGEAFEELRVVASE</sequence>
<evidence type="ECO:0000256" key="1">
    <source>
        <dbReference type="ARBA" id="ARBA00022670"/>
    </source>
</evidence>
<dbReference type="NCBIfam" id="NF041370">
    <property type="entry name" value="desamp_Halo"/>
    <property type="match status" value="1"/>
</dbReference>
<dbReference type="SMART" id="SM00232">
    <property type="entry name" value="JAB_MPN"/>
    <property type="match status" value="1"/>
</dbReference>
<feature type="region of interest" description="Disordered" evidence="6">
    <location>
        <begin position="41"/>
        <end position="82"/>
    </location>
</feature>
<dbReference type="RefSeq" id="WP_310928312.1">
    <property type="nucleotide sequence ID" value="NZ_JAMQOQ010000002.1"/>
</dbReference>
<proteinExistence type="predicted"/>
<evidence type="ECO:0000256" key="3">
    <source>
        <dbReference type="ARBA" id="ARBA00022801"/>
    </source>
</evidence>
<evidence type="ECO:0000256" key="5">
    <source>
        <dbReference type="ARBA" id="ARBA00023049"/>
    </source>
</evidence>
<evidence type="ECO:0000256" key="4">
    <source>
        <dbReference type="ARBA" id="ARBA00022833"/>
    </source>
</evidence>
<protein>
    <submittedName>
        <fullName evidence="8">M67 family metallopeptidase</fullName>
    </submittedName>
</protein>
<dbReference type="EMBL" id="JAMQOQ010000002">
    <property type="protein sequence ID" value="MDS0294483.1"/>
    <property type="molecule type" value="Genomic_DNA"/>
</dbReference>
<accession>A0ABU2G116</accession>
<dbReference type="InterPro" id="IPR028090">
    <property type="entry name" value="JAB_dom_prok"/>
</dbReference>
<dbReference type="InterPro" id="IPR051929">
    <property type="entry name" value="VirAsm_ModProt"/>
</dbReference>
<keyword evidence="3" id="KW-0378">Hydrolase</keyword>
<dbReference type="CDD" id="cd08070">
    <property type="entry name" value="MPN_like"/>
    <property type="match status" value="1"/>
</dbReference>
<keyword evidence="1" id="KW-0645">Protease</keyword>
<keyword evidence="5" id="KW-0482">Metalloprotease</keyword>
<name>A0ABU2G116_9EURY</name>
<dbReference type="SUPFAM" id="SSF102712">
    <property type="entry name" value="JAB1/MPN domain"/>
    <property type="match status" value="1"/>
</dbReference>
<evidence type="ECO:0000256" key="2">
    <source>
        <dbReference type="ARBA" id="ARBA00022723"/>
    </source>
</evidence>
<comment type="caution">
    <text evidence="8">The sequence shown here is derived from an EMBL/GenBank/DDBJ whole genome shotgun (WGS) entry which is preliminary data.</text>
</comment>
<gene>
    <name evidence="8" type="ORF">NDI79_09895</name>
</gene>
<dbReference type="InterPro" id="IPR037518">
    <property type="entry name" value="MPN"/>
</dbReference>
<dbReference type="InterPro" id="IPR053551">
    <property type="entry name" value="Metalloprotease_DSAMP"/>
</dbReference>
<dbReference type="Gene3D" id="3.40.140.10">
    <property type="entry name" value="Cytidine Deaminase, domain 2"/>
    <property type="match status" value="1"/>
</dbReference>
<feature type="compositionally biased region" description="Basic and acidic residues" evidence="6">
    <location>
        <begin position="45"/>
        <end position="57"/>
    </location>
</feature>
<evidence type="ECO:0000313" key="9">
    <source>
        <dbReference type="Proteomes" id="UP001254813"/>
    </source>
</evidence>
<keyword evidence="2" id="KW-0479">Metal-binding</keyword>
<dbReference type="PROSITE" id="PS50249">
    <property type="entry name" value="MPN"/>
    <property type="match status" value="1"/>
</dbReference>
<dbReference type="Pfam" id="PF14464">
    <property type="entry name" value="Prok-JAB"/>
    <property type="match status" value="1"/>
</dbReference>